<feature type="domain" description="UvrD-like helicase C-terminal" evidence="3">
    <location>
        <begin position="184"/>
        <end position="231"/>
    </location>
</feature>
<dbReference type="GO" id="GO:0017116">
    <property type="term" value="F:single-stranded DNA helicase activity"/>
    <property type="evidence" value="ECO:0007669"/>
    <property type="project" value="TreeGrafter"/>
</dbReference>
<keyword evidence="2" id="KW-0067">ATP-binding</keyword>
<name>A0A424YF82_9FIRM</name>
<dbReference type="Pfam" id="PF13538">
    <property type="entry name" value="UvrD_C_2"/>
    <property type="match status" value="1"/>
</dbReference>
<dbReference type="GO" id="GO:0006310">
    <property type="term" value="P:DNA recombination"/>
    <property type="evidence" value="ECO:0007669"/>
    <property type="project" value="TreeGrafter"/>
</dbReference>
<evidence type="ECO:0000256" key="2">
    <source>
        <dbReference type="ARBA" id="ARBA00022840"/>
    </source>
</evidence>
<protein>
    <submittedName>
        <fullName evidence="5">ATP-dependent RecD-like DNA helicase</fullName>
    </submittedName>
</protein>
<dbReference type="InterPro" id="IPR027417">
    <property type="entry name" value="P-loop_NTPase"/>
</dbReference>
<reference evidence="5 6" key="1">
    <citation type="submission" date="2018-08" db="EMBL/GenBank/DDBJ databases">
        <title>The metabolism and importance of syntrophic acetate oxidation coupled to methane or sulfide production in haloalkaline environments.</title>
        <authorList>
            <person name="Timmers P.H.A."/>
            <person name="Vavourakis C.D."/>
            <person name="Sorokin D.Y."/>
            <person name="Sinninghe Damste J.S."/>
            <person name="Muyzer G."/>
            <person name="Stams A.J.M."/>
            <person name="Plugge C.M."/>
        </authorList>
    </citation>
    <scope>NUCLEOTIDE SEQUENCE [LARGE SCALE GENOMIC DNA]</scope>
    <source>
        <strain evidence="5">MSAO_Bac1</strain>
    </source>
</reference>
<dbReference type="Gene3D" id="3.40.50.300">
    <property type="entry name" value="P-loop containing nucleotide triphosphate hydrolases"/>
    <property type="match status" value="2"/>
</dbReference>
<dbReference type="Gene3D" id="2.30.30.940">
    <property type="match status" value="1"/>
</dbReference>
<evidence type="ECO:0000313" key="5">
    <source>
        <dbReference type="EMBL" id="RQD76320.1"/>
    </source>
</evidence>
<comment type="caution">
    <text evidence="5">The sequence shown here is derived from an EMBL/GenBank/DDBJ whole genome shotgun (WGS) entry which is preliminary data.</text>
</comment>
<gene>
    <name evidence="5" type="ORF">D5R97_04560</name>
</gene>
<dbReference type="PANTHER" id="PTHR43788:SF6">
    <property type="entry name" value="DNA HELICASE B"/>
    <property type="match status" value="1"/>
</dbReference>
<feature type="non-terminal residue" evidence="5">
    <location>
        <position position="1"/>
    </location>
</feature>
<dbReference type="InterPro" id="IPR050534">
    <property type="entry name" value="Coronavir_polyprotein_1ab"/>
</dbReference>
<keyword evidence="5" id="KW-0378">Hydrolase</keyword>
<dbReference type="AlphaFoldDB" id="A0A424YF82"/>
<dbReference type="InterPro" id="IPR027785">
    <property type="entry name" value="UvrD-like_helicase_C"/>
</dbReference>
<dbReference type="Pfam" id="PF18335">
    <property type="entry name" value="SH3_13"/>
    <property type="match status" value="1"/>
</dbReference>
<evidence type="ECO:0000313" key="6">
    <source>
        <dbReference type="Proteomes" id="UP000285138"/>
    </source>
</evidence>
<proteinExistence type="predicted"/>
<evidence type="ECO:0000256" key="1">
    <source>
        <dbReference type="ARBA" id="ARBA00022741"/>
    </source>
</evidence>
<dbReference type="CDD" id="cd18809">
    <property type="entry name" value="SF1_C_RecD"/>
    <property type="match status" value="1"/>
</dbReference>
<dbReference type="PANTHER" id="PTHR43788">
    <property type="entry name" value="DNA2/NAM7 HELICASE FAMILY MEMBER"/>
    <property type="match status" value="1"/>
</dbReference>
<accession>A0A424YF82</accession>
<dbReference type="SUPFAM" id="SSF52540">
    <property type="entry name" value="P-loop containing nucleoside triphosphate hydrolases"/>
    <property type="match status" value="1"/>
</dbReference>
<dbReference type="GO" id="GO:0009338">
    <property type="term" value="C:exodeoxyribonuclease V complex"/>
    <property type="evidence" value="ECO:0007669"/>
    <property type="project" value="TreeGrafter"/>
</dbReference>
<organism evidence="5 6">
    <name type="scientific">Candidatus Syntrophonatronum acetioxidans</name>
    <dbReference type="NCBI Taxonomy" id="1795816"/>
    <lineage>
        <taxon>Bacteria</taxon>
        <taxon>Bacillati</taxon>
        <taxon>Bacillota</taxon>
        <taxon>Clostridia</taxon>
        <taxon>Eubacteriales</taxon>
        <taxon>Syntrophomonadaceae</taxon>
        <taxon>Candidatus Syntrophonatronum</taxon>
    </lineage>
</organism>
<sequence>ELINSGSLTVVTLDKIFRQAQESLIVVNAHRINQGQFPIINEKNKDFYFIQEEEPEKIAKTILDLCSYRIPSYLKVHPLEDIQVITPMRKTVLGVENLNKLLQEQLNPPQKSKKQIYYGSEILRQGDKVMQVRNNYQKEVYNGDIGRIKEINQEEGEMTVVFPDYKGSREVVYGLNELEELDLSYAISVHKSQGSEYPVVVVPVVTQHFILLQRNLIYTGITRARELVVVIGSKKAMGIALRNNRVEERYTLLGERLCSGNTL</sequence>
<keyword evidence="1" id="KW-0547">Nucleotide-binding</keyword>
<dbReference type="InterPro" id="IPR041451">
    <property type="entry name" value="RecD2_SH13"/>
</dbReference>
<dbReference type="Proteomes" id="UP000285138">
    <property type="component" value="Unassembled WGS sequence"/>
</dbReference>
<evidence type="ECO:0000259" key="3">
    <source>
        <dbReference type="Pfam" id="PF13538"/>
    </source>
</evidence>
<feature type="domain" description="ATP-dependent RecD2 DNA helicase SH3" evidence="4">
    <location>
        <begin position="98"/>
        <end position="162"/>
    </location>
</feature>
<dbReference type="GO" id="GO:0005524">
    <property type="term" value="F:ATP binding"/>
    <property type="evidence" value="ECO:0007669"/>
    <property type="project" value="UniProtKB-KW"/>
</dbReference>
<evidence type="ECO:0000259" key="4">
    <source>
        <dbReference type="Pfam" id="PF18335"/>
    </source>
</evidence>
<keyword evidence="5" id="KW-0347">Helicase</keyword>
<dbReference type="EMBL" id="QZAA01000122">
    <property type="protein sequence ID" value="RQD76320.1"/>
    <property type="molecule type" value="Genomic_DNA"/>
</dbReference>